<evidence type="ECO:0000313" key="1">
    <source>
        <dbReference type="EMBL" id="KTB38591.1"/>
    </source>
</evidence>
<dbReference type="EMBL" id="LATX01001749">
    <property type="protein sequence ID" value="KTB38591.1"/>
    <property type="molecule type" value="Genomic_DNA"/>
</dbReference>
<proteinExistence type="predicted"/>
<gene>
    <name evidence="1" type="ORF">WG66_8849</name>
</gene>
<comment type="caution">
    <text evidence="1">The sequence shown here is derived from an EMBL/GenBank/DDBJ whole genome shotgun (WGS) entry which is preliminary data.</text>
</comment>
<dbReference type="Proteomes" id="UP000054988">
    <property type="component" value="Unassembled WGS sequence"/>
</dbReference>
<protein>
    <submittedName>
        <fullName evidence="1">Uncharacterized protein</fullName>
    </submittedName>
</protein>
<reference evidence="1 2" key="1">
    <citation type="submission" date="2015-12" db="EMBL/GenBank/DDBJ databases">
        <title>Draft genome sequence of Moniliophthora roreri, the causal agent of frosty pod rot of cacao.</title>
        <authorList>
            <person name="Aime M.C."/>
            <person name="Diaz-Valderrama J.R."/>
            <person name="Kijpornyongpan T."/>
            <person name="Phillips-Mora W."/>
        </authorList>
    </citation>
    <scope>NUCLEOTIDE SEQUENCE [LARGE SCALE GENOMIC DNA]</scope>
    <source>
        <strain evidence="1 2">MCA 2952</strain>
    </source>
</reference>
<organism evidence="1 2">
    <name type="scientific">Moniliophthora roreri</name>
    <name type="common">Frosty pod rot fungus</name>
    <name type="synonym">Monilia roreri</name>
    <dbReference type="NCBI Taxonomy" id="221103"/>
    <lineage>
        <taxon>Eukaryota</taxon>
        <taxon>Fungi</taxon>
        <taxon>Dikarya</taxon>
        <taxon>Basidiomycota</taxon>
        <taxon>Agaricomycotina</taxon>
        <taxon>Agaricomycetes</taxon>
        <taxon>Agaricomycetidae</taxon>
        <taxon>Agaricales</taxon>
        <taxon>Marasmiineae</taxon>
        <taxon>Marasmiaceae</taxon>
        <taxon>Moniliophthora</taxon>
    </lineage>
</organism>
<sequence length="158" mass="16765">MPSVSLSGRTASTTNPACTKQPGWAYKGFMLVNSAPASSFLERPDHSFSTHQYDSTSVDSLQCNIARATIITDLNEFSILLQKIDTSNETVALAVSDARDGLKTAGDCDHVDSTGFNCRRRYRGHVASFDSTEPAASDALSKLNDAAAAAAEVGAVCR</sequence>
<accession>A0A0W0FQD1</accession>
<dbReference type="AlphaFoldDB" id="A0A0W0FQD1"/>
<name>A0A0W0FQD1_MONRR</name>
<evidence type="ECO:0000313" key="2">
    <source>
        <dbReference type="Proteomes" id="UP000054988"/>
    </source>
</evidence>